<dbReference type="GO" id="GO:0008677">
    <property type="term" value="F:2-dehydropantoate 2-reductase activity"/>
    <property type="evidence" value="ECO:0007669"/>
    <property type="project" value="UniProtKB-EC"/>
</dbReference>
<dbReference type="FunFam" id="1.10.1040.10:FF:000017">
    <property type="entry name" value="2-dehydropantoate 2-reductase"/>
    <property type="match status" value="1"/>
</dbReference>
<comment type="catalytic activity">
    <reaction evidence="4">
        <text>(R)-pantoate + NADP(+) = 2-dehydropantoate + NADPH + H(+)</text>
        <dbReference type="Rhea" id="RHEA:16233"/>
        <dbReference type="ChEBI" id="CHEBI:11561"/>
        <dbReference type="ChEBI" id="CHEBI:15378"/>
        <dbReference type="ChEBI" id="CHEBI:15980"/>
        <dbReference type="ChEBI" id="CHEBI:57783"/>
        <dbReference type="ChEBI" id="CHEBI:58349"/>
        <dbReference type="EC" id="1.1.1.169"/>
    </reaction>
</comment>
<dbReference type="Gene3D" id="3.40.50.720">
    <property type="entry name" value="NAD(P)-binding Rossmann-like Domain"/>
    <property type="match status" value="1"/>
</dbReference>
<dbReference type="SUPFAM" id="SSF48179">
    <property type="entry name" value="6-phosphogluconate dehydrogenase C-terminal domain-like"/>
    <property type="match status" value="1"/>
</dbReference>
<name>A0A921IP34_9ACTN</name>
<evidence type="ECO:0000256" key="1">
    <source>
        <dbReference type="ARBA" id="ARBA00007870"/>
    </source>
</evidence>
<dbReference type="InterPro" id="IPR051402">
    <property type="entry name" value="KPR-Related"/>
</dbReference>
<dbReference type="Proteomes" id="UP000746751">
    <property type="component" value="Unassembled WGS sequence"/>
</dbReference>
<evidence type="ECO:0000313" key="8">
    <source>
        <dbReference type="Proteomes" id="UP000746751"/>
    </source>
</evidence>
<reference evidence="7" key="1">
    <citation type="journal article" date="2021" name="PeerJ">
        <title>Extensive microbial diversity within the chicken gut microbiome revealed by metagenomics and culture.</title>
        <authorList>
            <person name="Gilroy R."/>
            <person name="Ravi A."/>
            <person name="Getino M."/>
            <person name="Pursley I."/>
            <person name="Horton D.L."/>
            <person name="Alikhan N.F."/>
            <person name="Baker D."/>
            <person name="Gharbi K."/>
            <person name="Hall N."/>
            <person name="Watson M."/>
            <person name="Adriaenssens E.M."/>
            <person name="Foster-Nyarko E."/>
            <person name="Jarju S."/>
            <person name="Secka A."/>
            <person name="Antonio M."/>
            <person name="Oren A."/>
            <person name="Chaudhuri R.R."/>
            <person name="La Ragione R."/>
            <person name="Hildebrand F."/>
            <person name="Pallen M.J."/>
        </authorList>
    </citation>
    <scope>NUCLEOTIDE SEQUENCE</scope>
    <source>
        <strain evidence="7">ChiGjej2B2-7701</strain>
    </source>
</reference>
<protein>
    <recommendedName>
        <fullName evidence="4">2-dehydropantoate 2-reductase</fullName>
        <ecNumber evidence="4">1.1.1.169</ecNumber>
    </recommendedName>
    <alternativeName>
        <fullName evidence="4">Ketopantoate reductase</fullName>
    </alternativeName>
</protein>
<dbReference type="InterPro" id="IPR013752">
    <property type="entry name" value="KPA_reductase"/>
</dbReference>
<comment type="caution">
    <text evidence="7">The sequence shown here is derived from an EMBL/GenBank/DDBJ whole genome shotgun (WGS) entry which is preliminary data.</text>
</comment>
<evidence type="ECO:0000313" key="7">
    <source>
        <dbReference type="EMBL" id="HJG30950.1"/>
    </source>
</evidence>
<dbReference type="InterPro" id="IPR036291">
    <property type="entry name" value="NAD(P)-bd_dom_sf"/>
</dbReference>
<dbReference type="EC" id="1.1.1.169" evidence="4"/>
<accession>A0A921IP34</accession>
<dbReference type="InterPro" id="IPR013328">
    <property type="entry name" value="6PGD_dom2"/>
</dbReference>
<dbReference type="EMBL" id="DYVF01000041">
    <property type="protein sequence ID" value="HJG30950.1"/>
    <property type="molecule type" value="Genomic_DNA"/>
</dbReference>
<sequence length="304" mass="33009">MAIEKVAIVGRGAVGLLHGTVIAEHLGCDAVEFVMDDERFARKGADAVMVNGSPCPIRTIPASVAVPVDLVILAVKGPGLAGALDTMEPLVGPDTKIMSLLNGVMSEERVAERYGWERTVISITQGMDAVFIGGELTFSHPGEIRFGAAPGTEPGVVEDIDGFLDRAGIVHAVEEDIRHRIWTKLMLNVGVNQTCMVYGGTYGSVCEEDGEQYRSLVAAMREARVVARAEGVEVTEDDLTQMVELLRTLDPEGMPSMAQDRINRKPTEVEEFSGTIIRLAERHGVLVPQNRWLYAQIRAIEAAW</sequence>
<dbReference type="Pfam" id="PF08546">
    <property type="entry name" value="ApbA_C"/>
    <property type="match status" value="1"/>
</dbReference>
<organism evidence="7 8">
    <name type="scientific">Collinsella ihumii</name>
    <dbReference type="NCBI Taxonomy" id="1720204"/>
    <lineage>
        <taxon>Bacteria</taxon>
        <taxon>Bacillati</taxon>
        <taxon>Actinomycetota</taxon>
        <taxon>Coriobacteriia</taxon>
        <taxon>Coriobacteriales</taxon>
        <taxon>Coriobacteriaceae</taxon>
        <taxon>Collinsella</taxon>
    </lineage>
</organism>
<reference evidence="7" key="2">
    <citation type="submission" date="2021-09" db="EMBL/GenBank/DDBJ databases">
        <authorList>
            <person name="Gilroy R."/>
        </authorList>
    </citation>
    <scope>NUCLEOTIDE SEQUENCE</scope>
    <source>
        <strain evidence="7">ChiGjej2B2-7701</strain>
    </source>
</reference>
<dbReference type="GO" id="GO:0015940">
    <property type="term" value="P:pantothenate biosynthetic process"/>
    <property type="evidence" value="ECO:0007669"/>
    <property type="project" value="UniProtKB-KW"/>
</dbReference>
<evidence type="ECO:0000259" key="5">
    <source>
        <dbReference type="Pfam" id="PF02558"/>
    </source>
</evidence>
<comment type="pathway">
    <text evidence="4">Cofactor biosynthesis; (R)-pantothenate biosynthesis; (R)-pantoate from 3-methyl-2-oxobutanoate: step 2/2.</text>
</comment>
<evidence type="ECO:0000259" key="6">
    <source>
        <dbReference type="Pfam" id="PF08546"/>
    </source>
</evidence>
<dbReference type="InterPro" id="IPR008927">
    <property type="entry name" value="6-PGluconate_DH-like_C_sf"/>
</dbReference>
<keyword evidence="4" id="KW-0566">Pantothenate biosynthesis</keyword>
<comment type="similarity">
    <text evidence="1 4">Belongs to the ketopantoate reductase family.</text>
</comment>
<comment type="function">
    <text evidence="4">Catalyzes the NADPH-dependent reduction of ketopantoate into pantoic acid.</text>
</comment>
<gene>
    <name evidence="7" type="ORF">K8U80_06095</name>
</gene>
<dbReference type="PANTHER" id="PTHR21708">
    <property type="entry name" value="PROBABLE 2-DEHYDROPANTOATE 2-REDUCTASE"/>
    <property type="match status" value="1"/>
</dbReference>
<dbReference type="SUPFAM" id="SSF51735">
    <property type="entry name" value="NAD(P)-binding Rossmann-fold domains"/>
    <property type="match status" value="1"/>
</dbReference>
<dbReference type="InterPro" id="IPR003710">
    <property type="entry name" value="ApbA"/>
</dbReference>
<dbReference type="NCBIfam" id="TIGR00745">
    <property type="entry name" value="apbA_panE"/>
    <property type="match status" value="1"/>
</dbReference>
<keyword evidence="3 4" id="KW-0560">Oxidoreductase</keyword>
<keyword evidence="2 4" id="KW-0521">NADP</keyword>
<feature type="domain" description="Ketopantoate reductase C-terminal" evidence="6">
    <location>
        <begin position="176"/>
        <end position="301"/>
    </location>
</feature>
<evidence type="ECO:0000256" key="4">
    <source>
        <dbReference type="RuleBase" id="RU362068"/>
    </source>
</evidence>
<dbReference type="InterPro" id="IPR013332">
    <property type="entry name" value="KPR_N"/>
</dbReference>
<feature type="domain" description="Ketopantoate reductase N-terminal" evidence="5">
    <location>
        <begin position="6"/>
        <end position="150"/>
    </location>
</feature>
<evidence type="ECO:0000256" key="3">
    <source>
        <dbReference type="ARBA" id="ARBA00023002"/>
    </source>
</evidence>
<dbReference type="AlphaFoldDB" id="A0A921IP34"/>
<proteinExistence type="inferred from homology"/>
<dbReference type="PANTHER" id="PTHR21708:SF26">
    <property type="entry name" value="2-DEHYDROPANTOATE 2-REDUCTASE"/>
    <property type="match status" value="1"/>
</dbReference>
<evidence type="ECO:0000256" key="2">
    <source>
        <dbReference type="ARBA" id="ARBA00022857"/>
    </source>
</evidence>
<dbReference type="Pfam" id="PF02558">
    <property type="entry name" value="ApbA"/>
    <property type="match status" value="1"/>
</dbReference>
<dbReference type="Gene3D" id="1.10.1040.10">
    <property type="entry name" value="N-(1-d-carboxylethyl)-l-norvaline Dehydrogenase, domain 2"/>
    <property type="match status" value="1"/>
</dbReference>
<dbReference type="GO" id="GO:0005737">
    <property type="term" value="C:cytoplasm"/>
    <property type="evidence" value="ECO:0007669"/>
    <property type="project" value="TreeGrafter"/>
</dbReference>